<evidence type="ECO:0000313" key="2">
    <source>
        <dbReference type="EMBL" id="CAG6603502.1"/>
    </source>
</evidence>
<feature type="region of interest" description="Disordered" evidence="1">
    <location>
        <begin position="1"/>
        <end position="102"/>
    </location>
</feature>
<feature type="compositionally biased region" description="Basic residues" evidence="1">
    <location>
        <begin position="56"/>
        <end position="66"/>
    </location>
</feature>
<dbReference type="AlphaFoldDB" id="A0A8D8PHX8"/>
<dbReference type="EMBL" id="HBUE01081368">
    <property type="protein sequence ID" value="CAG6477640.1"/>
    <property type="molecule type" value="Transcribed_RNA"/>
</dbReference>
<feature type="compositionally biased region" description="Polar residues" evidence="1">
    <location>
        <begin position="1"/>
        <end position="11"/>
    </location>
</feature>
<name>A0A8D8PHX8_CULPI</name>
<accession>A0A8D8PHX8</accession>
<protein>
    <submittedName>
        <fullName evidence="2">(northern house mosquito) hypothetical protein</fullName>
    </submittedName>
</protein>
<proteinExistence type="predicted"/>
<reference evidence="2" key="1">
    <citation type="submission" date="2021-05" db="EMBL/GenBank/DDBJ databases">
        <authorList>
            <person name="Alioto T."/>
            <person name="Alioto T."/>
            <person name="Gomez Garrido J."/>
        </authorList>
    </citation>
    <scope>NUCLEOTIDE SEQUENCE</scope>
</reference>
<feature type="compositionally biased region" description="Low complexity" evidence="1">
    <location>
        <begin position="37"/>
        <end position="55"/>
    </location>
</feature>
<feature type="compositionally biased region" description="Basic and acidic residues" evidence="1">
    <location>
        <begin position="12"/>
        <end position="22"/>
    </location>
</feature>
<evidence type="ECO:0000256" key="1">
    <source>
        <dbReference type="SAM" id="MobiDB-lite"/>
    </source>
</evidence>
<dbReference type="EMBL" id="HBUE01244293">
    <property type="protein sequence ID" value="CAG6551208.1"/>
    <property type="molecule type" value="Transcribed_RNA"/>
</dbReference>
<feature type="compositionally biased region" description="Polar residues" evidence="1">
    <location>
        <begin position="70"/>
        <end position="80"/>
    </location>
</feature>
<sequence>MHPQRNAPTKSTQREPARHDATEPGPPRRTTLRQRRGQQLLPRRLPVRILNNLRPVRPHRSNRGGRRPQTDLNPRNQSGADSGPAAEPKRIAQLTLGGVRCR</sequence>
<dbReference type="EMBL" id="HBUE01351395">
    <property type="protein sequence ID" value="CAG6603502.1"/>
    <property type="molecule type" value="Transcribed_RNA"/>
</dbReference>
<organism evidence="2">
    <name type="scientific">Culex pipiens</name>
    <name type="common">House mosquito</name>
    <dbReference type="NCBI Taxonomy" id="7175"/>
    <lineage>
        <taxon>Eukaryota</taxon>
        <taxon>Metazoa</taxon>
        <taxon>Ecdysozoa</taxon>
        <taxon>Arthropoda</taxon>
        <taxon>Hexapoda</taxon>
        <taxon>Insecta</taxon>
        <taxon>Pterygota</taxon>
        <taxon>Neoptera</taxon>
        <taxon>Endopterygota</taxon>
        <taxon>Diptera</taxon>
        <taxon>Nematocera</taxon>
        <taxon>Culicoidea</taxon>
        <taxon>Culicidae</taxon>
        <taxon>Culicinae</taxon>
        <taxon>Culicini</taxon>
        <taxon>Culex</taxon>
        <taxon>Culex</taxon>
    </lineage>
</organism>